<organism evidence="2 3">
    <name type="scientific">Halosimplex aquaticum</name>
    <dbReference type="NCBI Taxonomy" id="3026162"/>
    <lineage>
        <taxon>Archaea</taxon>
        <taxon>Methanobacteriati</taxon>
        <taxon>Methanobacteriota</taxon>
        <taxon>Stenosarchaea group</taxon>
        <taxon>Halobacteria</taxon>
        <taxon>Halobacteriales</taxon>
        <taxon>Haloarculaceae</taxon>
        <taxon>Halosimplex</taxon>
    </lineage>
</organism>
<name>A0ABD5Y093_9EURY</name>
<feature type="transmembrane region" description="Helical" evidence="1">
    <location>
        <begin position="12"/>
        <end position="34"/>
    </location>
</feature>
<protein>
    <submittedName>
        <fullName evidence="2">Uncharacterized protein</fullName>
    </submittedName>
</protein>
<keyword evidence="3" id="KW-1185">Reference proteome</keyword>
<gene>
    <name evidence="2" type="ORF">ACFQMA_13355</name>
</gene>
<keyword evidence="1" id="KW-0812">Transmembrane</keyword>
<accession>A0ABD5Y093</accession>
<sequence>MTAVSATDGIAYGLKATLSFGFVLLIALVFAIAGTNMATGSVLYTYDGWEVMQWGRLLVGLALSVVGLVALYGGTFGLLYKVVADGIDRGTRRTA</sequence>
<evidence type="ECO:0000256" key="1">
    <source>
        <dbReference type="SAM" id="Phobius"/>
    </source>
</evidence>
<evidence type="ECO:0000313" key="2">
    <source>
        <dbReference type="EMBL" id="MFC7140805.1"/>
    </source>
</evidence>
<evidence type="ECO:0000313" key="3">
    <source>
        <dbReference type="Proteomes" id="UP001596432"/>
    </source>
</evidence>
<dbReference type="AlphaFoldDB" id="A0ABD5Y093"/>
<dbReference type="Proteomes" id="UP001596432">
    <property type="component" value="Unassembled WGS sequence"/>
</dbReference>
<dbReference type="EMBL" id="JBHTAS010000001">
    <property type="protein sequence ID" value="MFC7140805.1"/>
    <property type="molecule type" value="Genomic_DNA"/>
</dbReference>
<reference evidence="2 3" key="1">
    <citation type="journal article" date="2019" name="Int. J. Syst. Evol. Microbiol.">
        <title>The Global Catalogue of Microorganisms (GCM) 10K type strain sequencing project: providing services to taxonomists for standard genome sequencing and annotation.</title>
        <authorList>
            <consortium name="The Broad Institute Genomics Platform"/>
            <consortium name="The Broad Institute Genome Sequencing Center for Infectious Disease"/>
            <person name="Wu L."/>
            <person name="Ma J."/>
        </authorList>
    </citation>
    <scope>NUCLEOTIDE SEQUENCE [LARGE SCALE GENOMIC DNA]</scope>
    <source>
        <strain evidence="2 3">XZYJT29</strain>
    </source>
</reference>
<feature type="transmembrane region" description="Helical" evidence="1">
    <location>
        <begin position="54"/>
        <end position="83"/>
    </location>
</feature>
<dbReference type="GeneID" id="78821110"/>
<dbReference type="RefSeq" id="WP_274321893.1">
    <property type="nucleotide sequence ID" value="NZ_CP118158.1"/>
</dbReference>
<proteinExistence type="predicted"/>
<comment type="caution">
    <text evidence="2">The sequence shown here is derived from an EMBL/GenBank/DDBJ whole genome shotgun (WGS) entry which is preliminary data.</text>
</comment>
<keyword evidence="1" id="KW-1133">Transmembrane helix</keyword>
<keyword evidence="1" id="KW-0472">Membrane</keyword>